<dbReference type="PROSITE" id="PS50995">
    <property type="entry name" value="HTH_MARR_2"/>
    <property type="match status" value="1"/>
</dbReference>
<dbReference type="Proteomes" id="UP000199475">
    <property type="component" value="Unassembled WGS sequence"/>
</dbReference>
<evidence type="ECO:0000259" key="1">
    <source>
        <dbReference type="PROSITE" id="PS50995"/>
    </source>
</evidence>
<name>A0A1G9LXP5_9ACTN</name>
<dbReference type="InterPro" id="IPR036388">
    <property type="entry name" value="WH-like_DNA-bd_sf"/>
</dbReference>
<dbReference type="GO" id="GO:0003677">
    <property type="term" value="F:DNA binding"/>
    <property type="evidence" value="ECO:0007669"/>
    <property type="project" value="UniProtKB-KW"/>
</dbReference>
<dbReference type="SUPFAM" id="SSF46785">
    <property type="entry name" value="Winged helix' DNA-binding domain"/>
    <property type="match status" value="1"/>
</dbReference>
<accession>A0A1G9LXP5</accession>
<dbReference type="InterPro" id="IPR039422">
    <property type="entry name" value="MarR/SlyA-like"/>
</dbReference>
<dbReference type="EMBL" id="FNGP01000004">
    <property type="protein sequence ID" value="SDL66790.1"/>
    <property type="molecule type" value="Genomic_DNA"/>
</dbReference>
<dbReference type="PANTHER" id="PTHR33164:SF43">
    <property type="entry name" value="HTH-TYPE TRANSCRIPTIONAL REPRESSOR YETL"/>
    <property type="match status" value="1"/>
</dbReference>
<dbReference type="AlphaFoldDB" id="A0A1G9LXP5"/>
<protein>
    <submittedName>
        <fullName evidence="2">DNA-binding transcriptional regulator, MarR family</fullName>
    </submittedName>
</protein>
<dbReference type="InterPro" id="IPR000835">
    <property type="entry name" value="HTH_MarR-typ"/>
</dbReference>
<gene>
    <name evidence="2" type="ORF">SAMN04488242_2397</name>
</gene>
<dbReference type="InterPro" id="IPR036390">
    <property type="entry name" value="WH_DNA-bd_sf"/>
</dbReference>
<dbReference type="GO" id="GO:0003700">
    <property type="term" value="F:DNA-binding transcription factor activity"/>
    <property type="evidence" value="ECO:0007669"/>
    <property type="project" value="InterPro"/>
</dbReference>
<reference evidence="2 3" key="1">
    <citation type="submission" date="2016-10" db="EMBL/GenBank/DDBJ databases">
        <authorList>
            <person name="de Groot N.N."/>
        </authorList>
    </citation>
    <scope>NUCLEOTIDE SEQUENCE [LARGE SCALE GENOMIC DNA]</scope>
    <source>
        <strain evidence="2 3">CGMCC 1.9159</strain>
    </source>
</reference>
<evidence type="ECO:0000313" key="3">
    <source>
        <dbReference type="Proteomes" id="UP000199475"/>
    </source>
</evidence>
<dbReference type="STRING" id="686624.SAMN04488242_2397"/>
<sequence>MGTTAVELGELMLHVVRELRRGARGMGMPPHHLRALRHIADGPIRPARLAETLGITPRAVTDVVDALVESGLVGVAADPDDRRAKVLTVTDSGSHQLEEAKARRDATAEELFGGLDEEERRSLAALLRKVVDGHAADPPPGDAPR</sequence>
<dbReference type="PANTHER" id="PTHR33164">
    <property type="entry name" value="TRANSCRIPTIONAL REGULATOR, MARR FAMILY"/>
    <property type="match status" value="1"/>
</dbReference>
<dbReference type="SMART" id="SM00347">
    <property type="entry name" value="HTH_MARR"/>
    <property type="match status" value="1"/>
</dbReference>
<dbReference type="PRINTS" id="PR00598">
    <property type="entry name" value="HTHMARR"/>
</dbReference>
<keyword evidence="2" id="KW-0238">DNA-binding</keyword>
<evidence type="ECO:0000313" key="2">
    <source>
        <dbReference type="EMBL" id="SDL66790.1"/>
    </source>
</evidence>
<dbReference type="GO" id="GO:0006950">
    <property type="term" value="P:response to stress"/>
    <property type="evidence" value="ECO:0007669"/>
    <property type="project" value="TreeGrafter"/>
</dbReference>
<keyword evidence="3" id="KW-1185">Reference proteome</keyword>
<proteinExistence type="predicted"/>
<organism evidence="2 3">
    <name type="scientific">Tessaracoccus oleiagri</name>
    <dbReference type="NCBI Taxonomy" id="686624"/>
    <lineage>
        <taxon>Bacteria</taxon>
        <taxon>Bacillati</taxon>
        <taxon>Actinomycetota</taxon>
        <taxon>Actinomycetes</taxon>
        <taxon>Propionibacteriales</taxon>
        <taxon>Propionibacteriaceae</taxon>
        <taxon>Tessaracoccus</taxon>
    </lineage>
</organism>
<dbReference type="RefSeq" id="WP_176761764.1">
    <property type="nucleotide sequence ID" value="NZ_FNGP01000004.1"/>
</dbReference>
<dbReference type="Pfam" id="PF12802">
    <property type="entry name" value="MarR_2"/>
    <property type="match status" value="1"/>
</dbReference>
<dbReference type="Gene3D" id="1.10.10.10">
    <property type="entry name" value="Winged helix-like DNA-binding domain superfamily/Winged helix DNA-binding domain"/>
    <property type="match status" value="1"/>
</dbReference>
<feature type="domain" description="HTH marR-type" evidence="1">
    <location>
        <begin position="5"/>
        <end position="132"/>
    </location>
</feature>